<dbReference type="SMART" id="SM00487">
    <property type="entry name" value="DEXDc"/>
    <property type="match status" value="1"/>
</dbReference>
<protein>
    <submittedName>
        <fullName evidence="11">Uncharacterized protein</fullName>
    </submittedName>
</protein>
<dbReference type="InterPro" id="IPR000330">
    <property type="entry name" value="SNF2_N"/>
</dbReference>
<dbReference type="Pfam" id="PF00176">
    <property type="entry name" value="SNF2-rel_dom"/>
    <property type="match status" value="1"/>
</dbReference>
<keyword evidence="6" id="KW-0479">Metal-binding</keyword>
<dbReference type="PROSITE" id="PS51194">
    <property type="entry name" value="HELICASE_CTER"/>
    <property type="match status" value="1"/>
</dbReference>
<dbReference type="GO" id="GO:0005524">
    <property type="term" value="F:ATP binding"/>
    <property type="evidence" value="ECO:0007669"/>
    <property type="project" value="UniProtKB-KW"/>
</dbReference>
<feature type="compositionally biased region" description="Polar residues" evidence="7">
    <location>
        <begin position="31"/>
        <end position="47"/>
    </location>
</feature>
<dbReference type="Proteomes" id="UP000697127">
    <property type="component" value="Unassembled WGS sequence"/>
</dbReference>
<dbReference type="GO" id="GO:0004386">
    <property type="term" value="F:helicase activity"/>
    <property type="evidence" value="ECO:0007669"/>
    <property type="project" value="UniProtKB-KW"/>
</dbReference>
<dbReference type="GO" id="GO:0008094">
    <property type="term" value="F:ATP-dependent activity, acting on DNA"/>
    <property type="evidence" value="ECO:0007669"/>
    <property type="project" value="TreeGrafter"/>
</dbReference>
<gene>
    <name evidence="11" type="ORF">C6P40_004704</name>
</gene>
<accession>A0A9P7BER1</accession>
<dbReference type="PANTHER" id="PTHR45626">
    <property type="entry name" value="TRANSCRIPTION TERMINATION FACTOR 2-RELATED"/>
    <property type="match status" value="1"/>
</dbReference>
<dbReference type="InterPro" id="IPR014001">
    <property type="entry name" value="Helicase_ATP-bd"/>
</dbReference>
<feature type="compositionally biased region" description="Acidic residues" evidence="7">
    <location>
        <begin position="334"/>
        <end position="344"/>
    </location>
</feature>
<dbReference type="PROSITE" id="PS51192">
    <property type="entry name" value="HELICASE_ATP_BIND_1"/>
    <property type="match status" value="1"/>
</dbReference>
<dbReference type="EMBL" id="PUHW01000069">
    <property type="protein sequence ID" value="KAG0689627.1"/>
    <property type="molecule type" value="Genomic_DNA"/>
</dbReference>
<dbReference type="Pfam" id="PF00271">
    <property type="entry name" value="Helicase_C"/>
    <property type="match status" value="1"/>
</dbReference>
<dbReference type="CDD" id="cd18793">
    <property type="entry name" value="SF2_C_SNF"/>
    <property type="match status" value="1"/>
</dbReference>
<dbReference type="Gene3D" id="3.40.50.300">
    <property type="entry name" value="P-loop containing nucleotide triphosphate hydrolases"/>
    <property type="match status" value="1"/>
</dbReference>
<keyword evidence="2" id="KW-0547">Nucleotide-binding</keyword>
<dbReference type="PROSITE" id="PS50089">
    <property type="entry name" value="ZF_RING_2"/>
    <property type="match status" value="1"/>
</dbReference>
<dbReference type="InterPro" id="IPR049730">
    <property type="entry name" value="SNF2/RAD54-like_C"/>
</dbReference>
<feature type="domain" description="Helicase C-terminal" evidence="10">
    <location>
        <begin position="1229"/>
        <end position="1383"/>
    </location>
</feature>
<evidence type="ECO:0000256" key="6">
    <source>
        <dbReference type="PROSITE-ProRule" id="PRU00175"/>
    </source>
</evidence>
<evidence type="ECO:0000259" key="10">
    <source>
        <dbReference type="PROSITE" id="PS51194"/>
    </source>
</evidence>
<feature type="region of interest" description="Disordered" evidence="7">
    <location>
        <begin position="19"/>
        <end position="47"/>
    </location>
</feature>
<dbReference type="Gene3D" id="3.40.50.10810">
    <property type="entry name" value="Tandem AAA-ATPase domain"/>
    <property type="match status" value="1"/>
</dbReference>
<keyword evidence="6" id="KW-0863">Zinc-finger</keyword>
<dbReference type="GO" id="GO:0016787">
    <property type="term" value="F:hydrolase activity"/>
    <property type="evidence" value="ECO:0007669"/>
    <property type="project" value="UniProtKB-KW"/>
</dbReference>
<feature type="domain" description="RING-type" evidence="8">
    <location>
        <begin position="1110"/>
        <end position="1160"/>
    </location>
</feature>
<feature type="region of interest" description="Disordered" evidence="7">
    <location>
        <begin position="323"/>
        <end position="344"/>
    </location>
</feature>
<evidence type="ECO:0000259" key="8">
    <source>
        <dbReference type="PROSITE" id="PS50089"/>
    </source>
</evidence>
<evidence type="ECO:0000313" key="12">
    <source>
        <dbReference type="Proteomes" id="UP000697127"/>
    </source>
</evidence>
<name>A0A9P7BER1_9ASCO</name>
<dbReference type="GO" id="GO:0008270">
    <property type="term" value="F:zinc ion binding"/>
    <property type="evidence" value="ECO:0007669"/>
    <property type="project" value="UniProtKB-KW"/>
</dbReference>
<dbReference type="GO" id="GO:0005737">
    <property type="term" value="C:cytoplasm"/>
    <property type="evidence" value="ECO:0007669"/>
    <property type="project" value="TreeGrafter"/>
</dbReference>
<evidence type="ECO:0000256" key="1">
    <source>
        <dbReference type="ARBA" id="ARBA00007025"/>
    </source>
</evidence>
<dbReference type="InterPro" id="IPR001841">
    <property type="entry name" value="Znf_RING"/>
</dbReference>
<evidence type="ECO:0000256" key="5">
    <source>
        <dbReference type="ARBA" id="ARBA00022840"/>
    </source>
</evidence>
<sequence>MSKFLDLNKTKDYSPTLVFRQQQQQQQQQQEALSNNPTTTQPLAENNGSSLHTVLNQLPDINTNNIGSNKGVLPFIQRTNLPSIHNITTTETQLPETTNQPIVPNKESNSQHEMIENHQKLPDSNISNIPLHMSSNLTIPTSINNVSTISKPGVISNNILPSTPGSTSVSLGSQNYLNKLKSDLENNKNNDDDQTLYGSIPNTISMASIPLPAIKSSSLASKSLGFINLTSDDESDEDISFDAVSGLKNAPLTNKNEKLPILNSSSTSATKKSPEVSLNNLLTSNSIPNYSSSIGITPSNLNSSVKREPSFTTSSQKTPITLDKFSYKDKDDKSESDDEEDDDDIIITGVSSHPNVSNNVDTTNILSAVLNGGGIKRENQFDNDELARKRQEILKNKQEQVWNNIKKEENIQQSIHSKAELEKKKIEKERIDKLLANYPHIKALPSKYQIKFPEKIVQFEPVPILPDSISPNEVRQDVSANTPHDFRATKFRQENLDAMYSVIFRYNKLNDLHNRLDRFLKDAVNMRAIVQEKATKTAGLKKADIRYNQILRFLDEKIKSLSFFYGSIGRETLLMKKYKLDLISRSALMEKIRNIFILQRNIVETVPRIDMFRKVLPQLNLVVNTVTVMCKLTGLTSNEALQIVRGFGLTPKNVPKIQIPDIPESKLKTEYTNDPLMNMIHETFDNMNSLSNNEPNFMPFSNVYGDNMGRLNPYGDLRETEGIKNLMESIKVTEFKEEGLANTPEDMCISLLKHQRIGLSWMLKNEEGTNKGGILADDMGLGKTIQAISLMIANKSKDNKQKTNIIIGPVSLLNQWQQEIAMKLKDDKQISTYLFHSSNKVKTFAELAQFDVILISYQTLGSEWKKHYAKELAEMKKNIPRKKITEYKSPFFSQESIFYRIILDEAQYIKNKNTIASKAVASLTSKYRWCLSGTPIQNKIEELYPLIRFLGIPPYNDWDKFNRQIVQSIKDRSPSGNRKIHAVLSALLLRRTKDSEIDGKPILTLPEKHIIEERINMDQEEKEFYSSLELLSARAADKLMNSKVKAYSSILTLLLRMRQATDHEYLVRLGDDGDRVSRLERFQKGYKALMDYSKQVDERILNEIQTGFQCMHCYEELADSQTLLLSKCGHPVCYECHDEYFEEHLETNLDEDMTCKCSKCGIINLASMSVDLRLFEAYHKGMTWQEIRRNFDLDSKASDKAWRLKTIKKFIEEDGKLKVSAKVTKTIELIQDIIVNKPGEKVIVFSQFIGYFDIMKLSLTNENIDFLQYDGSMDIHTKNDCINAFYKDPSKRLLLLSLKAGNVGLTLTCANHVIIAEPFWNPYVEKQAQDRVHRISQTKEVYVHRLLISGTIEDRIMELQKEKEELVETALDPSARSKIGKLSRRELGFLFGLNGLAQLEDE</sequence>
<dbReference type="SUPFAM" id="SSF52540">
    <property type="entry name" value="P-loop containing nucleoside triphosphate hydrolases"/>
    <property type="match status" value="2"/>
</dbReference>
<keyword evidence="4" id="KW-0347">Helicase</keyword>
<evidence type="ECO:0000256" key="4">
    <source>
        <dbReference type="ARBA" id="ARBA00022806"/>
    </source>
</evidence>
<keyword evidence="6" id="KW-0862">Zinc</keyword>
<dbReference type="InterPro" id="IPR013083">
    <property type="entry name" value="Znf_RING/FYVE/PHD"/>
</dbReference>
<dbReference type="SMART" id="SM00490">
    <property type="entry name" value="HELICc"/>
    <property type="match status" value="1"/>
</dbReference>
<comment type="similarity">
    <text evidence="1">Belongs to the SNF2/RAD54 helicase family.</text>
</comment>
<evidence type="ECO:0000256" key="3">
    <source>
        <dbReference type="ARBA" id="ARBA00022801"/>
    </source>
</evidence>
<comment type="caution">
    <text evidence="11">The sequence shown here is derived from an EMBL/GenBank/DDBJ whole genome shotgun (WGS) entry which is preliminary data.</text>
</comment>
<feature type="compositionally biased region" description="Low complexity" evidence="7">
    <location>
        <begin position="21"/>
        <end position="30"/>
    </location>
</feature>
<keyword evidence="12" id="KW-1185">Reference proteome</keyword>
<proteinExistence type="inferred from homology"/>
<evidence type="ECO:0000256" key="2">
    <source>
        <dbReference type="ARBA" id="ARBA00022741"/>
    </source>
</evidence>
<dbReference type="GO" id="GO:0000724">
    <property type="term" value="P:double-strand break repair via homologous recombination"/>
    <property type="evidence" value="ECO:0007669"/>
    <property type="project" value="TreeGrafter"/>
</dbReference>
<dbReference type="PANTHER" id="PTHR45626:SF16">
    <property type="entry name" value="ATP-DEPENDENT HELICASE ULS1"/>
    <property type="match status" value="1"/>
</dbReference>
<keyword evidence="5" id="KW-0067">ATP-binding</keyword>
<reference evidence="11" key="1">
    <citation type="submission" date="2020-11" db="EMBL/GenBank/DDBJ databases">
        <title>Kefir isolates.</title>
        <authorList>
            <person name="Marcisauskas S."/>
            <person name="Kim Y."/>
            <person name="Blasche S."/>
        </authorList>
    </citation>
    <scope>NUCLEOTIDE SEQUENCE</scope>
    <source>
        <strain evidence="11">Olga-1</strain>
    </source>
</reference>
<evidence type="ECO:0000256" key="7">
    <source>
        <dbReference type="SAM" id="MobiDB-lite"/>
    </source>
</evidence>
<feature type="domain" description="Helicase ATP-binding" evidence="9">
    <location>
        <begin position="764"/>
        <end position="953"/>
    </location>
</feature>
<evidence type="ECO:0000259" key="9">
    <source>
        <dbReference type="PROSITE" id="PS51192"/>
    </source>
</evidence>
<organism evidence="11 12">
    <name type="scientific">Pichia californica</name>
    <dbReference type="NCBI Taxonomy" id="460514"/>
    <lineage>
        <taxon>Eukaryota</taxon>
        <taxon>Fungi</taxon>
        <taxon>Dikarya</taxon>
        <taxon>Ascomycota</taxon>
        <taxon>Saccharomycotina</taxon>
        <taxon>Pichiomycetes</taxon>
        <taxon>Pichiales</taxon>
        <taxon>Pichiaceae</taxon>
        <taxon>Pichia</taxon>
    </lineage>
</organism>
<dbReference type="Gene3D" id="3.30.40.10">
    <property type="entry name" value="Zinc/RING finger domain, C3HC4 (zinc finger)"/>
    <property type="match status" value="1"/>
</dbReference>
<dbReference type="InterPro" id="IPR038718">
    <property type="entry name" value="SNF2-like_sf"/>
</dbReference>
<dbReference type="InterPro" id="IPR027417">
    <property type="entry name" value="P-loop_NTPase"/>
</dbReference>
<dbReference type="SUPFAM" id="SSF57850">
    <property type="entry name" value="RING/U-box"/>
    <property type="match status" value="1"/>
</dbReference>
<keyword evidence="3" id="KW-0378">Hydrolase</keyword>
<dbReference type="InterPro" id="IPR001650">
    <property type="entry name" value="Helicase_C-like"/>
</dbReference>
<dbReference type="InterPro" id="IPR050628">
    <property type="entry name" value="SNF2_RAD54_helicase_TF"/>
</dbReference>
<dbReference type="CDD" id="cd18008">
    <property type="entry name" value="DEXDc_SHPRH-like"/>
    <property type="match status" value="1"/>
</dbReference>
<evidence type="ECO:0000313" key="11">
    <source>
        <dbReference type="EMBL" id="KAG0689627.1"/>
    </source>
</evidence>
<dbReference type="GO" id="GO:0005634">
    <property type="term" value="C:nucleus"/>
    <property type="evidence" value="ECO:0007669"/>
    <property type="project" value="TreeGrafter"/>
</dbReference>